<comment type="caution">
    <text evidence="1">The sequence shown here is derived from an EMBL/GenBank/DDBJ whole genome shotgun (WGS) entry which is preliminary data.</text>
</comment>
<evidence type="ECO:0000313" key="1">
    <source>
        <dbReference type="EMBL" id="HGF99411.1"/>
    </source>
</evidence>
<organism evidence="1">
    <name type="scientific">Planktothricoides sp. SpSt-374</name>
    <dbReference type="NCBI Taxonomy" id="2282167"/>
    <lineage>
        <taxon>Bacteria</taxon>
        <taxon>Bacillati</taxon>
        <taxon>Cyanobacteriota</taxon>
        <taxon>Cyanophyceae</taxon>
        <taxon>Oscillatoriophycideae</taxon>
        <taxon>Oscillatoriales</taxon>
        <taxon>Oscillatoriaceae</taxon>
        <taxon>Planktothricoides</taxon>
    </lineage>
</organism>
<dbReference type="EMBL" id="DSPX01000017">
    <property type="protein sequence ID" value="HGF99411.1"/>
    <property type="molecule type" value="Genomic_DNA"/>
</dbReference>
<reference evidence="1" key="1">
    <citation type="journal article" date="2020" name="mSystems">
        <title>Genome- and Community-Level Interaction Insights into Carbon Utilization and Element Cycling Functions of Hydrothermarchaeota in Hydrothermal Sediment.</title>
        <authorList>
            <person name="Zhou Z."/>
            <person name="Liu Y."/>
            <person name="Xu W."/>
            <person name="Pan J."/>
            <person name="Luo Z.H."/>
            <person name="Li M."/>
        </authorList>
    </citation>
    <scope>NUCLEOTIDE SEQUENCE [LARGE SCALE GENOMIC DNA]</scope>
    <source>
        <strain evidence="1">SpSt-374</strain>
    </source>
</reference>
<protein>
    <submittedName>
        <fullName evidence="1">Uncharacterized protein</fullName>
    </submittedName>
</protein>
<gene>
    <name evidence="1" type="ORF">ENR15_01745</name>
</gene>
<name>A0A7C3VEJ5_9CYAN</name>
<dbReference type="AlphaFoldDB" id="A0A7C3VEJ5"/>
<proteinExistence type="predicted"/>
<sequence>METPAPKIARVGWHPWQWRLSSNSINLYAALAVSGLIDRTGNILGNIAHQVTIGRVPGYLNRHI</sequence>
<accession>A0A7C3VEJ5</accession>